<keyword evidence="1" id="KW-0732">Signal</keyword>
<reference evidence="3" key="1">
    <citation type="journal article" date="2019" name="Int. J. Syst. Evol. Microbiol.">
        <title>The Global Catalogue of Microorganisms (GCM) 10K type strain sequencing project: providing services to taxonomists for standard genome sequencing and annotation.</title>
        <authorList>
            <consortium name="The Broad Institute Genomics Platform"/>
            <consortium name="The Broad Institute Genome Sequencing Center for Infectious Disease"/>
            <person name="Wu L."/>
            <person name="Ma J."/>
        </authorList>
    </citation>
    <scope>NUCLEOTIDE SEQUENCE [LARGE SCALE GENOMIC DNA]</scope>
    <source>
        <strain evidence="3">CCUG 55250</strain>
    </source>
</reference>
<dbReference type="Proteomes" id="UP001596106">
    <property type="component" value="Unassembled WGS sequence"/>
</dbReference>
<comment type="caution">
    <text evidence="2">The sequence shown here is derived from an EMBL/GenBank/DDBJ whole genome shotgun (WGS) entry which is preliminary data.</text>
</comment>
<gene>
    <name evidence="2" type="ORF">ACFPMF_21425</name>
</gene>
<organism evidence="2 3">
    <name type="scientific">Larkinella bovis</name>
    <dbReference type="NCBI Taxonomy" id="683041"/>
    <lineage>
        <taxon>Bacteria</taxon>
        <taxon>Pseudomonadati</taxon>
        <taxon>Bacteroidota</taxon>
        <taxon>Cytophagia</taxon>
        <taxon>Cytophagales</taxon>
        <taxon>Spirosomataceae</taxon>
        <taxon>Larkinella</taxon>
    </lineage>
</organism>
<accession>A0ABW0IEI7</accession>
<evidence type="ECO:0000256" key="1">
    <source>
        <dbReference type="SAM" id="SignalP"/>
    </source>
</evidence>
<evidence type="ECO:0000313" key="2">
    <source>
        <dbReference type="EMBL" id="MFC5411899.1"/>
    </source>
</evidence>
<name>A0ABW0IEI7_9BACT</name>
<dbReference type="SUPFAM" id="SSF50998">
    <property type="entry name" value="Quinoprotein alcohol dehydrogenase-like"/>
    <property type="match status" value="1"/>
</dbReference>
<sequence length="537" mass="57183">MKMLFRSLPRFLAAVCVLANTVFAQIMPAPTPSYYVSKVKELNPDGIGASGASLVELNGKLYFVADNGTSGKELWVSNGTEAGTYMLKNINLTGSSTPYYLTVMNGALYFSADNGTHGRELWKTDGTAGGTRMVREINPSGDADPMGLVANGNILYFSADNGTVGRELWKTDGTAEGTRMVKDINPAGSSMDAYLASQLVVYNGNVYFGAKTVAYGLELWVSDGTSAGTVLVKNCNPTGDGNPQYLTVCNGKLFFSANGSELWKSDGTSAGTVLVKTVNAMSLKAVGTTLFFAGLGPTTGRNLWKSDGTSAGTVLVRNINLSGDDDLNSLTAFQNQLFFAASDGTSYDFWKSDGTYSGTQKVKSISPHRLTVIGNSLYFSSGKLWKSDGTSDGTKALASGYAYSDPWFMTGLGNKILFFASDQSGDYELYQLAPCTICPIPNAREGTGPESVTGLTLTVSKNPTPDDVTVEIRGAAGQPLSLHLTNLLGQLIVSKMIETAGPLERHRFDLRTQPGGLLLFRAISGEHSQTVRISKTD</sequence>
<dbReference type="EMBL" id="JBHSMA010000008">
    <property type="protein sequence ID" value="MFC5411899.1"/>
    <property type="molecule type" value="Genomic_DNA"/>
</dbReference>
<dbReference type="InterPro" id="IPR030916">
    <property type="entry name" value="ELWxxDGT_rpt"/>
</dbReference>
<keyword evidence="3" id="KW-1185">Reference proteome</keyword>
<proteinExistence type="predicted"/>
<dbReference type="NCBIfam" id="TIGR04534">
    <property type="entry name" value="ELWxxDGT_rpt"/>
    <property type="match status" value="3"/>
</dbReference>
<evidence type="ECO:0000313" key="3">
    <source>
        <dbReference type="Proteomes" id="UP001596106"/>
    </source>
</evidence>
<dbReference type="InterPro" id="IPR011047">
    <property type="entry name" value="Quinoprotein_ADH-like_sf"/>
</dbReference>
<feature type="signal peptide" evidence="1">
    <location>
        <begin position="1"/>
        <end position="24"/>
    </location>
</feature>
<feature type="chain" id="PRO_5046281049" evidence="1">
    <location>
        <begin position="25"/>
        <end position="537"/>
    </location>
</feature>
<dbReference type="RefSeq" id="WP_379848860.1">
    <property type="nucleotide sequence ID" value="NZ_JBHSMA010000008.1"/>
</dbReference>
<protein>
    <submittedName>
        <fullName evidence="2">ELWxxDGT repeat protein</fullName>
    </submittedName>
</protein>